<dbReference type="EMBL" id="CAJVAX010000019">
    <property type="protein sequence ID" value="CAG7650253.1"/>
    <property type="molecule type" value="Genomic_DNA"/>
</dbReference>
<dbReference type="AlphaFoldDB" id="A0A9W4H4Q4"/>
<keyword evidence="3" id="KW-1185">Reference proteome</keyword>
<organism evidence="2 3">
    <name type="scientific">Actinacidiphila bryophytorum</name>
    <dbReference type="NCBI Taxonomy" id="1436133"/>
    <lineage>
        <taxon>Bacteria</taxon>
        <taxon>Bacillati</taxon>
        <taxon>Actinomycetota</taxon>
        <taxon>Actinomycetes</taxon>
        <taxon>Kitasatosporales</taxon>
        <taxon>Streptomycetaceae</taxon>
        <taxon>Actinacidiphila</taxon>
    </lineage>
</organism>
<evidence type="ECO:0000313" key="2">
    <source>
        <dbReference type="EMBL" id="CAG7650253.1"/>
    </source>
</evidence>
<evidence type="ECO:0000313" key="3">
    <source>
        <dbReference type="Proteomes" id="UP001153328"/>
    </source>
</evidence>
<dbReference type="Proteomes" id="UP001153328">
    <property type="component" value="Unassembled WGS sequence"/>
</dbReference>
<reference evidence="2" key="1">
    <citation type="submission" date="2021-06" db="EMBL/GenBank/DDBJ databases">
        <authorList>
            <person name="Arsene-Ploetze F."/>
        </authorList>
    </citation>
    <scope>NUCLEOTIDE SEQUENCE</scope>
    <source>
        <strain evidence="2">SBRY1</strain>
    </source>
</reference>
<feature type="region of interest" description="Disordered" evidence="1">
    <location>
        <begin position="1"/>
        <end position="65"/>
    </location>
</feature>
<proteinExistence type="predicted"/>
<name>A0A9W4H4Q4_9ACTN</name>
<accession>A0A9W4H4Q4</accession>
<gene>
    <name evidence="2" type="ORF">SBRY_50311</name>
</gene>
<protein>
    <submittedName>
        <fullName evidence="2">Uncharacterized protein</fullName>
    </submittedName>
</protein>
<comment type="caution">
    <text evidence="2">The sequence shown here is derived from an EMBL/GenBank/DDBJ whole genome shotgun (WGS) entry which is preliminary data.</text>
</comment>
<evidence type="ECO:0000256" key="1">
    <source>
        <dbReference type="SAM" id="MobiDB-lite"/>
    </source>
</evidence>
<sequence length="65" mass="6827">MYMPQARPSPGQRGLGPGRGRDGAGDFDAPVVRAPPQSLTSWGRRPPARHAALVESTRAASSCGR</sequence>